<dbReference type="EMBL" id="BLAY01000041">
    <property type="protein sequence ID" value="GET38232.1"/>
    <property type="molecule type" value="Genomic_DNA"/>
</dbReference>
<accession>A0AAV3XFL0</accession>
<evidence type="ECO:0000313" key="1">
    <source>
        <dbReference type="EMBL" id="GET38232.1"/>
    </source>
</evidence>
<proteinExistence type="predicted"/>
<dbReference type="Proteomes" id="UP001050975">
    <property type="component" value="Unassembled WGS sequence"/>
</dbReference>
<protein>
    <recommendedName>
        <fullName evidence="3">SPOR domain-containing protein</fullName>
    </recommendedName>
</protein>
<organism evidence="1 2">
    <name type="scientific">Microseira wollei NIES-4236</name>
    <dbReference type="NCBI Taxonomy" id="2530354"/>
    <lineage>
        <taxon>Bacteria</taxon>
        <taxon>Bacillati</taxon>
        <taxon>Cyanobacteriota</taxon>
        <taxon>Cyanophyceae</taxon>
        <taxon>Oscillatoriophycideae</taxon>
        <taxon>Aerosakkonematales</taxon>
        <taxon>Aerosakkonemataceae</taxon>
        <taxon>Microseira</taxon>
    </lineage>
</organism>
<evidence type="ECO:0000313" key="2">
    <source>
        <dbReference type="Proteomes" id="UP001050975"/>
    </source>
</evidence>
<keyword evidence="2" id="KW-1185">Reference proteome</keyword>
<gene>
    <name evidence="1" type="ORF">MiSe_29860</name>
</gene>
<evidence type="ECO:0008006" key="3">
    <source>
        <dbReference type="Google" id="ProtNLM"/>
    </source>
</evidence>
<sequence length="273" mass="30176">MAFPGKFQGTRVMVKIQLPITNYQLPITNSPVMHQTCFIRVAQSILGSTLLATAGLAVKIDAAVAQSSIPNCQLPQPGEYLLLVESKTPRTRELVRQTVPNTTNVTLCRYSDNVVTRIGGFADAEEVQKWVRYLNDIVGLQAFLVEPPVVVQTARETPSQSGVTTVGQVREQTVVSQNIPAFNPQPLGRGYAILVDFFNKPEIAEQVQRLVGKEVGLVSFAQRPYLLVLHTTNDKNATNTFELLSERGFFAMMVDGRQVTLLRAQVLPNQPRN</sequence>
<reference evidence="1" key="1">
    <citation type="submission" date="2019-10" db="EMBL/GenBank/DDBJ databases">
        <title>Draft genome sequece of Microseira wollei NIES-4236.</title>
        <authorList>
            <person name="Yamaguchi H."/>
            <person name="Suzuki S."/>
            <person name="Kawachi M."/>
        </authorList>
    </citation>
    <scope>NUCLEOTIDE SEQUENCE</scope>
    <source>
        <strain evidence="1">NIES-4236</strain>
    </source>
</reference>
<dbReference type="AlphaFoldDB" id="A0AAV3XFL0"/>
<name>A0AAV3XFL0_9CYAN</name>
<comment type="caution">
    <text evidence="1">The sequence shown here is derived from an EMBL/GenBank/DDBJ whole genome shotgun (WGS) entry which is preliminary data.</text>
</comment>